<feature type="transmembrane region" description="Helical" evidence="5">
    <location>
        <begin position="108"/>
        <end position="125"/>
    </location>
</feature>
<gene>
    <name evidence="5" type="primary">nuoN</name>
    <name evidence="8" type="ORF">GGR36_001356</name>
</gene>
<feature type="transmembrane region" description="Helical" evidence="5">
    <location>
        <begin position="204"/>
        <end position="230"/>
    </location>
</feature>
<dbReference type="PANTHER" id="PTHR22773">
    <property type="entry name" value="NADH DEHYDROGENASE"/>
    <property type="match status" value="1"/>
</dbReference>
<evidence type="ECO:0000259" key="7">
    <source>
        <dbReference type="Pfam" id="PF00361"/>
    </source>
</evidence>
<name>A0A840BKE1_9RHOO</name>
<comment type="subcellular location">
    <subcellularLocation>
        <location evidence="5">Cell membrane</location>
        <topology evidence="5">Multi-pass membrane protein</topology>
    </subcellularLocation>
    <subcellularLocation>
        <location evidence="1">Endomembrane system</location>
        <topology evidence="1">Multi-pass membrane protein</topology>
    </subcellularLocation>
    <subcellularLocation>
        <location evidence="6">Membrane</location>
        <topology evidence="6">Multi-pass membrane protein</topology>
    </subcellularLocation>
</comment>
<evidence type="ECO:0000256" key="3">
    <source>
        <dbReference type="ARBA" id="ARBA00022989"/>
    </source>
</evidence>
<keyword evidence="5" id="KW-0830">Ubiquinone</keyword>
<feature type="transmembrane region" description="Helical" evidence="5">
    <location>
        <begin position="275"/>
        <end position="293"/>
    </location>
</feature>
<dbReference type="GO" id="GO:0005886">
    <property type="term" value="C:plasma membrane"/>
    <property type="evidence" value="ECO:0007669"/>
    <property type="project" value="UniProtKB-SubCell"/>
</dbReference>
<feature type="transmembrane region" description="Helical" evidence="5">
    <location>
        <begin position="78"/>
        <end position="96"/>
    </location>
</feature>
<feature type="transmembrane region" description="Helical" evidence="5">
    <location>
        <begin position="421"/>
        <end position="441"/>
    </location>
</feature>
<dbReference type="NCBIfam" id="NF004442">
    <property type="entry name" value="PRK05777.1-5"/>
    <property type="match status" value="1"/>
</dbReference>
<dbReference type="GO" id="GO:0012505">
    <property type="term" value="C:endomembrane system"/>
    <property type="evidence" value="ECO:0007669"/>
    <property type="project" value="UniProtKB-SubCell"/>
</dbReference>
<dbReference type="InterPro" id="IPR010096">
    <property type="entry name" value="NADH-Q_OxRdtase_suN/2"/>
</dbReference>
<dbReference type="HAMAP" id="MF_00445">
    <property type="entry name" value="NDH1_NuoN_1"/>
    <property type="match status" value="1"/>
</dbReference>
<comment type="function">
    <text evidence="5">NDH-1 shuttles electrons from NADH, via FMN and iron-sulfur (Fe-S) centers, to quinones in the respiratory chain. The immediate electron acceptor for the enzyme in this species is believed to be ubiquinone. Couples the redox reaction to proton translocation (for every two electrons transferred, four hydrogen ions are translocated across the cytoplasmic membrane), and thus conserves the redox energy in a proton gradient.</text>
</comment>
<feature type="transmembrane region" description="Helical" evidence="5">
    <location>
        <begin position="379"/>
        <end position="401"/>
    </location>
</feature>
<feature type="transmembrane region" description="Helical" evidence="5">
    <location>
        <begin position="472"/>
        <end position="494"/>
    </location>
</feature>
<keyword evidence="4 5" id="KW-0472">Membrane</keyword>
<feature type="transmembrane region" description="Helical" evidence="5">
    <location>
        <begin position="38"/>
        <end position="58"/>
    </location>
</feature>
<dbReference type="EC" id="7.1.1.-" evidence="5"/>
<sequence>MEFVLPDFRLATPEIFIACAALFVLMVTSFKKQGARTAAFWLCEITLLGAFVLILGSGDVQRSLTFGGMYIADLFGSFLKLVVCLAVAIVLQYGRAYMAARKIDTPEYYLMVLFATLGMFVLISASHFVSIYMGLELMSLSLYGLVASDRDNPRSTEAGMKYFVLGALASGLLLYGMSMLYGATGSLELHEIAQRIYDRSANDVVVAFGLVFVMVGVAFKLGVVPFHMWVPDVYHGAPTAVTLLVSSAPKIAAFAMAFRILVLGLFDLAEQWQQMLMLLAVASIVLGNLAAVAQTNIKRMLAYSGISHMGFMLLGLLAGVVKGEGGTYAINAYSSAMFYTVAYVLMTLASFGMVILLSRAGFEAENVDDFKGLNQRSPWFAGMMLIVMFSMAGIPFFVGFFAKLSVLQAVVAAGNVSGLSIYYWLAGVAVVMSAIGAFYYLRVVKVMYFDDALDNSPIEASIGTRSVLSANALLLAVIGLLPNSLMQICAFTLLH</sequence>
<dbReference type="NCBIfam" id="TIGR01770">
    <property type="entry name" value="NDH_I_N"/>
    <property type="match status" value="1"/>
</dbReference>
<dbReference type="GO" id="GO:0050136">
    <property type="term" value="F:NADH dehydrogenase (quinone) (non-electrogenic) activity"/>
    <property type="evidence" value="ECO:0007669"/>
    <property type="project" value="UniProtKB-UniRule"/>
</dbReference>
<comment type="catalytic activity">
    <reaction evidence="5">
        <text>a quinone + NADH + 5 H(+)(in) = a quinol + NAD(+) + 4 H(+)(out)</text>
        <dbReference type="Rhea" id="RHEA:57888"/>
        <dbReference type="ChEBI" id="CHEBI:15378"/>
        <dbReference type="ChEBI" id="CHEBI:24646"/>
        <dbReference type="ChEBI" id="CHEBI:57540"/>
        <dbReference type="ChEBI" id="CHEBI:57945"/>
        <dbReference type="ChEBI" id="CHEBI:132124"/>
    </reaction>
</comment>
<keyword evidence="5" id="KW-0813">Transport</keyword>
<organism evidence="8 9">
    <name type="scientific">Niveibacterium umoris</name>
    <dbReference type="NCBI Taxonomy" id="1193620"/>
    <lineage>
        <taxon>Bacteria</taxon>
        <taxon>Pseudomonadati</taxon>
        <taxon>Pseudomonadota</taxon>
        <taxon>Betaproteobacteria</taxon>
        <taxon>Rhodocyclales</taxon>
        <taxon>Rhodocyclaceae</taxon>
        <taxon>Niveibacterium</taxon>
    </lineage>
</organism>
<accession>A0A840BKE1</accession>
<feature type="transmembrane region" description="Helical" evidence="5">
    <location>
        <begin position="15"/>
        <end position="31"/>
    </location>
</feature>
<dbReference type="AlphaFoldDB" id="A0A840BKE1"/>
<evidence type="ECO:0000256" key="1">
    <source>
        <dbReference type="ARBA" id="ARBA00004127"/>
    </source>
</evidence>
<proteinExistence type="inferred from homology"/>
<dbReference type="Proteomes" id="UP000561045">
    <property type="component" value="Unassembled WGS sequence"/>
</dbReference>
<feature type="transmembrane region" description="Helical" evidence="5">
    <location>
        <begin position="300"/>
        <end position="321"/>
    </location>
</feature>
<dbReference type="EMBL" id="JACIET010000001">
    <property type="protein sequence ID" value="MBB4012048.1"/>
    <property type="molecule type" value="Genomic_DNA"/>
</dbReference>
<dbReference type="InterPro" id="IPR001750">
    <property type="entry name" value="ND/Mrp_TM"/>
</dbReference>
<feature type="transmembrane region" description="Helical" evidence="5">
    <location>
        <begin position="160"/>
        <end position="184"/>
    </location>
</feature>
<evidence type="ECO:0000256" key="2">
    <source>
        <dbReference type="ARBA" id="ARBA00022692"/>
    </source>
</evidence>
<comment type="caution">
    <text evidence="8">The sequence shown here is derived from an EMBL/GenBank/DDBJ whole genome shotgun (WGS) entry which is preliminary data.</text>
</comment>
<feature type="transmembrane region" description="Helical" evidence="5">
    <location>
        <begin position="336"/>
        <end position="358"/>
    </location>
</feature>
<keyword evidence="5" id="KW-0874">Quinone</keyword>
<evidence type="ECO:0000313" key="8">
    <source>
        <dbReference type="EMBL" id="MBB4012048.1"/>
    </source>
</evidence>
<evidence type="ECO:0000256" key="4">
    <source>
        <dbReference type="ARBA" id="ARBA00023136"/>
    </source>
</evidence>
<keyword evidence="5" id="KW-1278">Translocase</keyword>
<comment type="subunit">
    <text evidence="5">NDH-1 is composed of 14 different subunits. Subunits NuoA, H, J, K, L, M, N constitute the membrane sector of the complex.</text>
</comment>
<evidence type="ECO:0000313" key="9">
    <source>
        <dbReference type="Proteomes" id="UP000561045"/>
    </source>
</evidence>
<keyword evidence="3 5" id="KW-1133">Transmembrane helix</keyword>
<evidence type="ECO:0000256" key="6">
    <source>
        <dbReference type="RuleBase" id="RU000320"/>
    </source>
</evidence>
<keyword evidence="5" id="KW-1003">Cell membrane</keyword>
<dbReference type="Pfam" id="PF00361">
    <property type="entry name" value="Proton_antipo_M"/>
    <property type="match status" value="1"/>
</dbReference>
<dbReference type="RefSeq" id="WP_183634928.1">
    <property type="nucleotide sequence ID" value="NZ_BAABLE010000011.1"/>
</dbReference>
<comment type="similarity">
    <text evidence="5">Belongs to the complex I subunit 2 family.</text>
</comment>
<dbReference type="PRINTS" id="PR01434">
    <property type="entry name" value="NADHDHGNASE5"/>
</dbReference>
<keyword evidence="2 5" id="KW-0812">Transmembrane</keyword>
<evidence type="ECO:0000256" key="5">
    <source>
        <dbReference type="HAMAP-Rule" id="MF_00445"/>
    </source>
</evidence>
<dbReference type="GO" id="GO:0008137">
    <property type="term" value="F:NADH dehydrogenase (ubiquinone) activity"/>
    <property type="evidence" value="ECO:0007669"/>
    <property type="project" value="InterPro"/>
</dbReference>
<keyword evidence="5" id="KW-0520">NAD</keyword>
<dbReference type="GO" id="GO:0048038">
    <property type="term" value="F:quinone binding"/>
    <property type="evidence" value="ECO:0007669"/>
    <property type="project" value="UniProtKB-KW"/>
</dbReference>
<keyword evidence="9" id="KW-1185">Reference proteome</keyword>
<dbReference type="GO" id="GO:0042773">
    <property type="term" value="P:ATP synthesis coupled electron transport"/>
    <property type="evidence" value="ECO:0007669"/>
    <property type="project" value="InterPro"/>
</dbReference>
<reference evidence="8 9" key="1">
    <citation type="submission" date="2020-08" db="EMBL/GenBank/DDBJ databases">
        <title>Genomic Encyclopedia of Type Strains, Phase IV (KMG-IV): sequencing the most valuable type-strain genomes for metagenomic binning, comparative biology and taxonomic classification.</title>
        <authorList>
            <person name="Goeker M."/>
        </authorList>
    </citation>
    <scope>NUCLEOTIDE SEQUENCE [LARGE SCALE GENOMIC DNA]</scope>
    <source>
        <strain evidence="8 9">DSM 106739</strain>
    </source>
</reference>
<feature type="domain" description="NADH:quinone oxidoreductase/Mrp antiporter transmembrane" evidence="7">
    <location>
        <begin position="125"/>
        <end position="421"/>
    </location>
</feature>
<protein>
    <recommendedName>
        <fullName evidence="5">NADH-quinone oxidoreductase subunit N</fullName>
        <ecNumber evidence="5">7.1.1.-</ecNumber>
    </recommendedName>
    <alternativeName>
        <fullName evidence="5">NADH dehydrogenase I subunit N</fullName>
    </alternativeName>
    <alternativeName>
        <fullName evidence="5">NDH-1 subunit N</fullName>
    </alternativeName>
</protein>